<dbReference type="InterPro" id="IPR050797">
    <property type="entry name" value="Carb_Metab_Trans_Reg"/>
</dbReference>
<dbReference type="PANTHER" id="PTHR31668">
    <property type="entry name" value="GLUCOSE TRANSPORT TRANSCRIPTION REGULATOR RGT1-RELATED-RELATED"/>
    <property type="match status" value="1"/>
</dbReference>
<dbReference type="CDD" id="cd12148">
    <property type="entry name" value="fungal_TF_MHR"/>
    <property type="match status" value="1"/>
</dbReference>
<feature type="region of interest" description="Disordered" evidence="6">
    <location>
        <begin position="140"/>
        <end position="163"/>
    </location>
</feature>
<gene>
    <name evidence="8" type="ORF">QBC42DRAFT_40090</name>
</gene>
<feature type="region of interest" description="Disordered" evidence="6">
    <location>
        <begin position="1"/>
        <end position="105"/>
    </location>
</feature>
<evidence type="ECO:0000256" key="5">
    <source>
        <dbReference type="ARBA" id="ARBA00023242"/>
    </source>
</evidence>
<dbReference type="InterPro" id="IPR001138">
    <property type="entry name" value="Zn2Cys6_DnaBD"/>
</dbReference>
<evidence type="ECO:0000259" key="7">
    <source>
        <dbReference type="PROSITE" id="PS50048"/>
    </source>
</evidence>
<comment type="caution">
    <text evidence="8">The sequence shown here is derived from an EMBL/GenBank/DDBJ whole genome shotgun (WGS) entry which is preliminary data.</text>
</comment>
<keyword evidence="2" id="KW-0805">Transcription regulation</keyword>
<dbReference type="GO" id="GO:0008270">
    <property type="term" value="F:zinc ion binding"/>
    <property type="evidence" value="ECO:0007669"/>
    <property type="project" value="InterPro"/>
</dbReference>
<feature type="region of interest" description="Disordered" evidence="6">
    <location>
        <begin position="322"/>
        <end position="378"/>
    </location>
</feature>
<evidence type="ECO:0000256" key="6">
    <source>
        <dbReference type="SAM" id="MobiDB-lite"/>
    </source>
</evidence>
<dbReference type="PROSITE" id="PS00463">
    <property type="entry name" value="ZN2_CY6_FUNGAL_1"/>
    <property type="match status" value="1"/>
</dbReference>
<dbReference type="SMART" id="SM00066">
    <property type="entry name" value="GAL4"/>
    <property type="match status" value="1"/>
</dbReference>
<dbReference type="PROSITE" id="PS50048">
    <property type="entry name" value="ZN2_CY6_FUNGAL_2"/>
    <property type="match status" value="1"/>
</dbReference>
<feature type="compositionally biased region" description="Polar residues" evidence="6">
    <location>
        <begin position="362"/>
        <end position="378"/>
    </location>
</feature>
<proteinExistence type="predicted"/>
<feature type="region of interest" description="Disordered" evidence="6">
    <location>
        <begin position="422"/>
        <end position="451"/>
    </location>
</feature>
<keyword evidence="1" id="KW-0479">Metal-binding</keyword>
<keyword evidence="5" id="KW-0539">Nucleus</keyword>
<accession>A0AAV9HBX9</accession>
<dbReference type="Gene3D" id="4.10.240.10">
    <property type="entry name" value="Zn(2)-C6 fungal-type DNA-binding domain"/>
    <property type="match status" value="1"/>
</dbReference>
<evidence type="ECO:0000256" key="3">
    <source>
        <dbReference type="ARBA" id="ARBA00023125"/>
    </source>
</evidence>
<reference evidence="8" key="2">
    <citation type="submission" date="2023-06" db="EMBL/GenBank/DDBJ databases">
        <authorList>
            <consortium name="Lawrence Berkeley National Laboratory"/>
            <person name="Mondo S.J."/>
            <person name="Hensen N."/>
            <person name="Bonometti L."/>
            <person name="Westerberg I."/>
            <person name="Brannstrom I.O."/>
            <person name="Guillou S."/>
            <person name="Cros-Aarteil S."/>
            <person name="Calhoun S."/>
            <person name="Haridas S."/>
            <person name="Kuo A."/>
            <person name="Pangilinan J."/>
            <person name="Riley R."/>
            <person name="Labutti K."/>
            <person name="Andreopoulos B."/>
            <person name="Lipzen A."/>
            <person name="Chen C."/>
            <person name="Yanf M."/>
            <person name="Daum C."/>
            <person name="Ng V."/>
            <person name="Clum A."/>
            <person name="Steindorff A."/>
            <person name="Ohm R."/>
            <person name="Martin F."/>
            <person name="Silar P."/>
            <person name="Natvig D."/>
            <person name="Lalanne C."/>
            <person name="Gautier V."/>
            <person name="Ament-Velasquez S.L."/>
            <person name="Kruys A."/>
            <person name="Hutchinson M.I."/>
            <person name="Powell A.J."/>
            <person name="Barry K."/>
            <person name="Miller A.N."/>
            <person name="Grigoriev I.V."/>
            <person name="Debuchy R."/>
            <person name="Gladieux P."/>
            <person name="Thoren M.H."/>
            <person name="Johannesson H."/>
        </authorList>
    </citation>
    <scope>NUCLEOTIDE SEQUENCE</scope>
    <source>
        <strain evidence="8">PSN324</strain>
    </source>
</reference>
<name>A0AAV9HBX9_9PEZI</name>
<dbReference type="GO" id="GO:0003677">
    <property type="term" value="F:DNA binding"/>
    <property type="evidence" value="ECO:0007669"/>
    <property type="project" value="UniProtKB-KW"/>
</dbReference>
<dbReference type="AlphaFoldDB" id="A0AAV9HBX9"/>
<evidence type="ECO:0000313" key="9">
    <source>
        <dbReference type="Proteomes" id="UP001321749"/>
    </source>
</evidence>
<dbReference type="PANTHER" id="PTHR31668:SF26">
    <property type="entry name" value="GLUCOSE TRANSPORT TRANSCRIPTION REGULATOR RGT1-RELATED"/>
    <property type="match status" value="1"/>
</dbReference>
<evidence type="ECO:0000256" key="1">
    <source>
        <dbReference type="ARBA" id="ARBA00022723"/>
    </source>
</evidence>
<dbReference type="SUPFAM" id="SSF57701">
    <property type="entry name" value="Zn2/Cys6 DNA-binding domain"/>
    <property type="match status" value="1"/>
</dbReference>
<feature type="compositionally biased region" description="Polar residues" evidence="6">
    <location>
        <begin position="896"/>
        <end position="915"/>
    </location>
</feature>
<keyword evidence="9" id="KW-1185">Reference proteome</keyword>
<evidence type="ECO:0000256" key="2">
    <source>
        <dbReference type="ARBA" id="ARBA00023015"/>
    </source>
</evidence>
<evidence type="ECO:0000256" key="4">
    <source>
        <dbReference type="ARBA" id="ARBA00023163"/>
    </source>
</evidence>
<feature type="compositionally biased region" description="Low complexity" evidence="6">
    <location>
        <begin position="833"/>
        <end position="861"/>
    </location>
</feature>
<dbReference type="GO" id="GO:0000981">
    <property type="term" value="F:DNA-binding transcription factor activity, RNA polymerase II-specific"/>
    <property type="evidence" value="ECO:0007669"/>
    <property type="project" value="InterPro"/>
</dbReference>
<dbReference type="Pfam" id="PF00172">
    <property type="entry name" value="Zn_clus"/>
    <property type="match status" value="1"/>
</dbReference>
<dbReference type="InterPro" id="IPR036864">
    <property type="entry name" value="Zn2-C6_fun-type_DNA-bd_sf"/>
</dbReference>
<feature type="compositionally biased region" description="Basic and acidic residues" evidence="6">
    <location>
        <begin position="60"/>
        <end position="81"/>
    </location>
</feature>
<feature type="region of interest" description="Disordered" evidence="6">
    <location>
        <begin position="833"/>
        <end position="876"/>
    </location>
</feature>
<feature type="compositionally biased region" description="Low complexity" evidence="6">
    <location>
        <begin position="83"/>
        <end position="95"/>
    </location>
</feature>
<feature type="region of interest" description="Disordered" evidence="6">
    <location>
        <begin position="888"/>
        <end position="927"/>
    </location>
</feature>
<evidence type="ECO:0000313" key="8">
    <source>
        <dbReference type="EMBL" id="KAK4457396.1"/>
    </source>
</evidence>
<protein>
    <submittedName>
        <fullName evidence="8">Glucose transport transcription regulator RGT1</fullName>
    </submittedName>
</protein>
<keyword evidence="4" id="KW-0804">Transcription</keyword>
<dbReference type="CDD" id="cd00067">
    <property type="entry name" value="GAL4"/>
    <property type="match status" value="1"/>
</dbReference>
<dbReference type="EMBL" id="MU865118">
    <property type="protein sequence ID" value="KAK4457396.1"/>
    <property type="molecule type" value="Genomic_DNA"/>
</dbReference>
<sequence>MDEKTKAEPVDEDVVMQHSYPSPIVENSDGPYYQIAAHREHDASVAHQPEPEMPSGLPDMAEHQPQHQPPQHEHHNLHELQELQEPSTPQQQQQQHDARPAVAQVSADDLQLAAQLTQGLTQGMNQSLIMAEAEMAVVQSQVQQEQTAPQEHQNQLPSQPEPNLQQQLEVSLQNHDHEMMQSQNHALQEPNHEHELQNHGHELQVHDGMPHAEQQPVHHFPQNAPSQSHIPPHLSMEHLPNAHAPYQMSDSTPARKRSKVSRACDECRRKKIKCDAQSEASDQPCSNCRRSNSQCLFSRVPQKRGPSKGYIKELADRINTIEGKLNTNVPGGDSMDDSGRRSSSEAFASPGLGDDSRKRPFSNISGDSFTPTTDPNQISGYATEHRQILPYVHPDFRSVGTDNSSDLSLRAIAPAPSFGVSGDAALQSQPDGLMDGVAHNGLPQGSSHQPDQLPEIEDHVFNRYLEVIHPTFPALASTKARVQSLLWQSPFTLQNAFHQAFFAMVRPFLGNVTNVHATGNPLIASRLLSQWEAEGGQRSTATDLVRLQTLVMMIIAADCQATPALRGQPRGAALPWKAEVLGKAVGLGYAMRLHLREVEPLDSPELDPNSDDNVALRAWWVLVMLDRWNAIGTATPLLISEHNVVILPGLSHIVGDVVLALIRLSHVLGHIIPLAISPSLDPTTPARAPLISSFTSMAMEMARAQFPIGRTDLILHLTYWHIQLLAELLSPAKRSVKVLEICKKIVNLLARNHEMINPLTHHFLVLGSLAMLGLISGGGSRSWGEQEAEEEGARQEAVKLLTDILEYALSPSPWNTAVRGWVARWFSEKQPLVQQAQQPQQQEQEQQEQQPHKQPQQQQQGEKAEAGDGNENLPGAGLQQLADLASAVEVTKEEPGSQTHADTQTQDLESTSTVNQQQQQQKDSVMPTRDLDVLEALRAGYLVYFNDVPQEDNLGVGISVGAPETGVAQDDGSAEVPPTAAVDQAVRMQQV</sequence>
<dbReference type="Proteomes" id="UP001321749">
    <property type="component" value="Unassembled WGS sequence"/>
</dbReference>
<keyword evidence="3" id="KW-0238">DNA-binding</keyword>
<reference evidence="8" key="1">
    <citation type="journal article" date="2023" name="Mol. Phylogenet. Evol.">
        <title>Genome-scale phylogeny and comparative genomics of the fungal order Sordariales.</title>
        <authorList>
            <person name="Hensen N."/>
            <person name="Bonometti L."/>
            <person name="Westerberg I."/>
            <person name="Brannstrom I.O."/>
            <person name="Guillou S."/>
            <person name="Cros-Aarteil S."/>
            <person name="Calhoun S."/>
            <person name="Haridas S."/>
            <person name="Kuo A."/>
            <person name="Mondo S."/>
            <person name="Pangilinan J."/>
            <person name="Riley R."/>
            <person name="LaButti K."/>
            <person name="Andreopoulos B."/>
            <person name="Lipzen A."/>
            <person name="Chen C."/>
            <person name="Yan M."/>
            <person name="Daum C."/>
            <person name="Ng V."/>
            <person name="Clum A."/>
            <person name="Steindorff A."/>
            <person name="Ohm R.A."/>
            <person name="Martin F."/>
            <person name="Silar P."/>
            <person name="Natvig D.O."/>
            <person name="Lalanne C."/>
            <person name="Gautier V."/>
            <person name="Ament-Velasquez S.L."/>
            <person name="Kruys A."/>
            <person name="Hutchinson M.I."/>
            <person name="Powell A.J."/>
            <person name="Barry K."/>
            <person name="Miller A.N."/>
            <person name="Grigoriev I.V."/>
            <person name="Debuchy R."/>
            <person name="Gladieux P."/>
            <person name="Hiltunen Thoren M."/>
            <person name="Johannesson H."/>
        </authorList>
    </citation>
    <scope>NUCLEOTIDE SEQUENCE</scope>
    <source>
        <strain evidence="8">PSN324</strain>
    </source>
</reference>
<organism evidence="8 9">
    <name type="scientific">Cladorrhinum samala</name>
    <dbReference type="NCBI Taxonomy" id="585594"/>
    <lineage>
        <taxon>Eukaryota</taxon>
        <taxon>Fungi</taxon>
        <taxon>Dikarya</taxon>
        <taxon>Ascomycota</taxon>
        <taxon>Pezizomycotina</taxon>
        <taxon>Sordariomycetes</taxon>
        <taxon>Sordariomycetidae</taxon>
        <taxon>Sordariales</taxon>
        <taxon>Podosporaceae</taxon>
        <taxon>Cladorrhinum</taxon>
    </lineage>
</organism>
<feature type="domain" description="Zn(2)-C6 fungal-type" evidence="7">
    <location>
        <begin position="263"/>
        <end position="297"/>
    </location>
</feature>